<dbReference type="Proteomes" id="UP000310477">
    <property type="component" value="Unassembled WGS sequence"/>
</dbReference>
<accession>A0A4U1C6J6</accession>
<keyword evidence="2" id="KW-1185">Reference proteome</keyword>
<organism evidence="1 2">
    <name type="scientific">Pedobacter cryotolerans</name>
    <dbReference type="NCBI Taxonomy" id="2571270"/>
    <lineage>
        <taxon>Bacteria</taxon>
        <taxon>Pseudomonadati</taxon>
        <taxon>Bacteroidota</taxon>
        <taxon>Sphingobacteriia</taxon>
        <taxon>Sphingobacteriales</taxon>
        <taxon>Sphingobacteriaceae</taxon>
        <taxon>Pedobacter</taxon>
    </lineage>
</organism>
<dbReference type="RefSeq" id="WP_136875350.1">
    <property type="nucleotide sequence ID" value="NZ_SWBO01000003.1"/>
</dbReference>
<evidence type="ECO:0000313" key="1">
    <source>
        <dbReference type="EMBL" id="TKC01716.1"/>
    </source>
</evidence>
<dbReference type="EMBL" id="SWBO01000003">
    <property type="protein sequence ID" value="TKC01716.1"/>
    <property type="molecule type" value="Genomic_DNA"/>
</dbReference>
<name>A0A4U1C6J6_9SPHI</name>
<comment type="caution">
    <text evidence="1">The sequence shown here is derived from an EMBL/GenBank/DDBJ whole genome shotgun (WGS) entry which is preliminary data.</text>
</comment>
<sequence length="130" mass="15137">MKSKSAYLLIAFYLLATTELNQLLKLPILVGHFLEHRAETEKLTIYQFLYIHYAQGDVKYADYEEDMKLPFKESSNFLAQTNLITPPQIFRVALSKNLSKVFQKKFFYTNDSLITSNFLSNIWQPPKSAC</sequence>
<evidence type="ECO:0000313" key="2">
    <source>
        <dbReference type="Proteomes" id="UP000310477"/>
    </source>
</evidence>
<dbReference type="AlphaFoldDB" id="A0A4U1C6J6"/>
<protein>
    <submittedName>
        <fullName evidence="1">Uncharacterized protein</fullName>
    </submittedName>
</protein>
<proteinExistence type="predicted"/>
<dbReference type="OrthoDB" id="894042at2"/>
<reference evidence="1 2" key="1">
    <citation type="submission" date="2019-04" db="EMBL/GenBank/DDBJ databases">
        <title>Pedobacter sp. AR-2-6 sp. nov., isolated from Arctic soil.</title>
        <authorList>
            <person name="Dahal R.H."/>
            <person name="Kim D.-U."/>
        </authorList>
    </citation>
    <scope>NUCLEOTIDE SEQUENCE [LARGE SCALE GENOMIC DNA]</scope>
    <source>
        <strain evidence="1 2">AR-2-6</strain>
    </source>
</reference>
<gene>
    <name evidence="1" type="ORF">FA045_05540</name>
</gene>